<protein>
    <submittedName>
        <fullName evidence="1">2-oxoglutarate (2OG) and Fe(II)-dependent oxygenase superfamily protein</fullName>
    </submittedName>
</protein>
<dbReference type="EMBL" id="CM051398">
    <property type="protein sequence ID" value="KAJ4718479.1"/>
    <property type="molecule type" value="Genomic_DNA"/>
</dbReference>
<reference evidence="1 2" key="1">
    <citation type="journal article" date="2023" name="Science">
        <title>Complex scaffold remodeling in plant triterpene biosynthesis.</title>
        <authorList>
            <person name="De La Pena R."/>
            <person name="Hodgson H."/>
            <person name="Liu J.C."/>
            <person name="Stephenson M.J."/>
            <person name="Martin A.C."/>
            <person name="Owen C."/>
            <person name="Harkess A."/>
            <person name="Leebens-Mack J."/>
            <person name="Jimenez L.E."/>
            <person name="Osbourn A."/>
            <person name="Sattely E.S."/>
        </authorList>
    </citation>
    <scope>NUCLEOTIDE SEQUENCE [LARGE SCALE GENOMIC DNA]</scope>
    <source>
        <strain evidence="2">cv. JPN11</strain>
        <tissue evidence="1">Leaf</tissue>
    </source>
</reference>
<name>A0ACC1Y472_MELAZ</name>
<dbReference type="Proteomes" id="UP001164539">
    <property type="component" value="Chromosome 5"/>
</dbReference>
<gene>
    <name evidence="1" type="ORF">OWV82_010157</name>
</gene>
<keyword evidence="2" id="KW-1185">Reference proteome</keyword>
<evidence type="ECO:0000313" key="2">
    <source>
        <dbReference type="Proteomes" id="UP001164539"/>
    </source>
</evidence>
<sequence>MEEKKKQAKGVEEFEGYGADPVPAEGQFLDWSDRLFLVVYPEDQRKLKFWPEKPEAFRGLLEEYCMKMKMVTGITSKAMAKSLNLEENCFLTQFGERALYKARFNYYSRCHRPDLVLGLKPILMEQGTLLYCRMKKVFKSSKMSDGLWYPKYQKLF</sequence>
<evidence type="ECO:0000313" key="1">
    <source>
        <dbReference type="EMBL" id="KAJ4718479.1"/>
    </source>
</evidence>
<accession>A0ACC1Y472</accession>
<organism evidence="1 2">
    <name type="scientific">Melia azedarach</name>
    <name type="common">Chinaberry tree</name>
    <dbReference type="NCBI Taxonomy" id="155640"/>
    <lineage>
        <taxon>Eukaryota</taxon>
        <taxon>Viridiplantae</taxon>
        <taxon>Streptophyta</taxon>
        <taxon>Embryophyta</taxon>
        <taxon>Tracheophyta</taxon>
        <taxon>Spermatophyta</taxon>
        <taxon>Magnoliopsida</taxon>
        <taxon>eudicotyledons</taxon>
        <taxon>Gunneridae</taxon>
        <taxon>Pentapetalae</taxon>
        <taxon>rosids</taxon>
        <taxon>malvids</taxon>
        <taxon>Sapindales</taxon>
        <taxon>Meliaceae</taxon>
        <taxon>Melia</taxon>
    </lineage>
</organism>
<proteinExistence type="predicted"/>
<comment type="caution">
    <text evidence="1">The sequence shown here is derived from an EMBL/GenBank/DDBJ whole genome shotgun (WGS) entry which is preliminary data.</text>
</comment>